<evidence type="ECO:0008006" key="10">
    <source>
        <dbReference type="Google" id="ProtNLM"/>
    </source>
</evidence>
<keyword evidence="2" id="KW-0378">Hydrolase</keyword>
<name>A0AB34IMJ3_PRYPA</name>
<dbReference type="PANTHER" id="PTHR14025:SF20">
    <property type="entry name" value="FANCONI ANEMIA GROUP M PROTEIN"/>
    <property type="match status" value="1"/>
</dbReference>
<dbReference type="Gene3D" id="3.40.50.300">
    <property type="entry name" value="P-loop containing nucleotide triphosphate hydrolases"/>
    <property type="match status" value="2"/>
</dbReference>
<dbReference type="InterPro" id="IPR011545">
    <property type="entry name" value="DEAD/DEAH_box_helicase_dom"/>
</dbReference>
<dbReference type="PROSITE" id="PS51194">
    <property type="entry name" value="HELICASE_CTER"/>
    <property type="match status" value="1"/>
</dbReference>
<dbReference type="SMART" id="SM00487">
    <property type="entry name" value="DEXDc"/>
    <property type="match status" value="1"/>
</dbReference>
<evidence type="ECO:0000256" key="5">
    <source>
        <dbReference type="SAM" id="MobiDB-lite"/>
    </source>
</evidence>
<dbReference type="GO" id="GO:0000400">
    <property type="term" value="F:four-way junction DNA binding"/>
    <property type="evidence" value="ECO:0007669"/>
    <property type="project" value="TreeGrafter"/>
</dbReference>
<protein>
    <recommendedName>
        <fullName evidence="10">ATP-dependent DNA helicase</fullName>
    </recommendedName>
</protein>
<feature type="domain" description="Helicase ATP-binding" evidence="6">
    <location>
        <begin position="64"/>
        <end position="234"/>
    </location>
</feature>
<dbReference type="Pfam" id="PF00270">
    <property type="entry name" value="DEAD"/>
    <property type="match status" value="1"/>
</dbReference>
<dbReference type="AlphaFoldDB" id="A0AB34IMJ3"/>
<dbReference type="Pfam" id="PF00271">
    <property type="entry name" value="Helicase_C"/>
    <property type="match status" value="1"/>
</dbReference>
<accession>A0AB34IMJ3</accession>
<keyword evidence="4" id="KW-0067">ATP-binding</keyword>
<proteinExistence type="predicted"/>
<keyword evidence="1" id="KW-0547">Nucleotide-binding</keyword>
<feature type="domain" description="Helicase C-terminal" evidence="7">
    <location>
        <begin position="539"/>
        <end position="715"/>
    </location>
</feature>
<dbReference type="PANTHER" id="PTHR14025">
    <property type="entry name" value="FANCONI ANEMIA GROUP M FANCM FAMILY MEMBER"/>
    <property type="match status" value="1"/>
</dbReference>
<dbReference type="PROSITE" id="PS51192">
    <property type="entry name" value="HELICASE_ATP_BIND_1"/>
    <property type="match status" value="1"/>
</dbReference>
<feature type="compositionally biased region" description="Pro residues" evidence="5">
    <location>
        <begin position="27"/>
        <end position="39"/>
    </location>
</feature>
<keyword evidence="3" id="KW-0347">Helicase</keyword>
<evidence type="ECO:0000313" key="9">
    <source>
        <dbReference type="Proteomes" id="UP001515480"/>
    </source>
</evidence>
<evidence type="ECO:0000259" key="6">
    <source>
        <dbReference type="PROSITE" id="PS51192"/>
    </source>
</evidence>
<dbReference type="SMART" id="SM00490">
    <property type="entry name" value="HELICc"/>
    <property type="match status" value="1"/>
</dbReference>
<feature type="region of interest" description="Disordered" evidence="5">
    <location>
        <begin position="771"/>
        <end position="813"/>
    </location>
</feature>
<dbReference type="GO" id="GO:0045003">
    <property type="term" value="P:double-strand break repair via synthesis-dependent strand annealing"/>
    <property type="evidence" value="ECO:0007669"/>
    <property type="project" value="TreeGrafter"/>
</dbReference>
<dbReference type="GO" id="GO:0016787">
    <property type="term" value="F:hydrolase activity"/>
    <property type="evidence" value="ECO:0007669"/>
    <property type="project" value="UniProtKB-KW"/>
</dbReference>
<feature type="compositionally biased region" description="Basic and acidic residues" evidence="5">
    <location>
        <begin position="933"/>
        <end position="953"/>
    </location>
</feature>
<organism evidence="8 9">
    <name type="scientific">Prymnesium parvum</name>
    <name type="common">Toxic golden alga</name>
    <dbReference type="NCBI Taxonomy" id="97485"/>
    <lineage>
        <taxon>Eukaryota</taxon>
        <taxon>Haptista</taxon>
        <taxon>Haptophyta</taxon>
        <taxon>Prymnesiophyceae</taxon>
        <taxon>Prymnesiales</taxon>
        <taxon>Prymnesiaceae</taxon>
        <taxon>Prymnesium</taxon>
    </lineage>
</organism>
<evidence type="ECO:0000256" key="4">
    <source>
        <dbReference type="ARBA" id="ARBA00022840"/>
    </source>
</evidence>
<dbReference type="InterPro" id="IPR001650">
    <property type="entry name" value="Helicase_C-like"/>
</dbReference>
<gene>
    <name evidence="8" type="ORF">AB1Y20_013159</name>
</gene>
<feature type="compositionally biased region" description="Polar residues" evidence="5">
    <location>
        <begin position="798"/>
        <end position="813"/>
    </location>
</feature>
<dbReference type="Proteomes" id="UP001515480">
    <property type="component" value="Unassembled WGS sequence"/>
</dbReference>
<dbReference type="SUPFAM" id="SSF52540">
    <property type="entry name" value="P-loop containing nucleoside triphosphate hydrolases"/>
    <property type="match status" value="1"/>
</dbReference>
<feature type="region of interest" description="Disordered" evidence="5">
    <location>
        <begin position="1"/>
        <end position="39"/>
    </location>
</feature>
<evidence type="ECO:0000256" key="3">
    <source>
        <dbReference type="ARBA" id="ARBA00022806"/>
    </source>
</evidence>
<feature type="region of interest" description="Disordered" evidence="5">
    <location>
        <begin position="828"/>
        <end position="953"/>
    </location>
</feature>
<dbReference type="EMBL" id="JBGBPQ010000023">
    <property type="protein sequence ID" value="KAL1500502.1"/>
    <property type="molecule type" value="Genomic_DNA"/>
</dbReference>
<dbReference type="GO" id="GO:0009378">
    <property type="term" value="F:four-way junction helicase activity"/>
    <property type="evidence" value="ECO:0007669"/>
    <property type="project" value="TreeGrafter"/>
</dbReference>
<evidence type="ECO:0000259" key="7">
    <source>
        <dbReference type="PROSITE" id="PS51194"/>
    </source>
</evidence>
<evidence type="ECO:0000256" key="2">
    <source>
        <dbReference type="ARBA" id="ARBA00022801"/>
    </source>
</evidence>
<comment type="caution">
    <text evidence="8">The sequence shown here is derived from an EMBL/GenBank/DDBJ whole genome shotgun (WGS) entry which is preliminary data.</text>
</comment>
<dbReference type="GO" id="GO:0005524">
    <property type="term" value="F:ATP binding"/>
    <property type="evidence" value="ECO:0007669"/>
    <property type="project" value="UniProtKB-KW"/>
</dbReference>
<dbReference type="GO" id="GO:0043138">
    <property type="term" value="F:3'-5' DNA helicase activity"/>
    <property type="evidence" value="ECO:0007669"/>
    <property type="project" value="TreeGrafter"/>
</dbReference>
<evidence type="ECO:0000313" key="8">
    <source>
        <dbReference type="EMBL" id="KAL1500502.1"/>
    </source>
</evidence>
<dbReference type="InterPro" id="IPR027417">
    <property type="entry name" value="P-loop_NTPase"/>
</dbReference>
<reference evidence="8 9" key="1">
    <citation type="journal article" date="2024" name="Science">
        <title>Giant polyketide synthase enzymes in the biosynthesis of giant marine polyether toxins.</title>
        <authorList>
            <person name="Fallon T.R."/>
            <person name="Shende V.V."/>
            <person name="Wierzbicki I.H."/>
            <person name="Pendleton A.L."/>
            <person name="Watervoot N.F."/>
            <person name="Auber R.P."/>
            <person name="Gonzalez D.J."/>
            <person name="Wisecaver J.H."/>
            <person name="Moore B.S."/>
        </authorList>
    </citation>
    <scope>NUCLEOTIDE SEQUENCE [LARGE SCALE GENOMIC DNA]</scope>
    <source>
        <strain evidence="8 9">12B1</strain>
    </source>
</reference>
<evidence type="ECO:0000256" key="1">
    <source>
        <dbReference type="ARBA" id="ARBA00022741"/>
    </source>
</evidence>
<sequence>MGFALLGQPLDHRRRSPPPRHAAALPTDPPPDDPPCPPPQPDPAALCTWLFPSSVDFRPYQHAIARAALLENTLVSLPTGLGKTLIASVVVHNFWRWFPRHIVVFMAPTRPLVAQQLRACCATVGLCAERDARMVSGSDPPAVRAALWRSRRLFFCTPQTLANDLQRGVLDGRRVCCLVIDEAHHAASQNYGYARVLGQLRRCNPWFRVLGLSATAGADLAAVQRVVDTLRISRIETRDEQDDELRRHIHERRLEIIDVPDPASHTAYGVMRALVLQPGRAAAARLAREGLLRHDDPTTLRAADLEAVLTSLIPLCPNAPRPCPAFVLPSDTTLPTLHTNSLLQLFICSPLTSLITTRTHFHSLALELQASARLSHAQRTSLIMGQRGMFGSSTKADLNALSRDLRPDLPPPPALPRPLEALMAMAAILDELPTAGDEGGAGADAAWAAEAWRTAPREAAPGGGGWGRAAAAASDWSDGAAEGADGRDAAVARLQAQLHAAEGAGLPAEGGAELRTLLSVSADGAAAGEWARVGQKLHPLCALLAAHFESSAHSRAIAFVGRRGTVGLLVAQLHAAPLTRGCVRAAAFVGQAARHELGAAQGAAAMGMDQAAQQQVLADFSSGACNVLVATSVAEEGLDVGECDLCICFDPVSSPIRLIQRFGRTARKREGRCVLLLTHAERRQYEATRRRADQLAAAVESGRGLELRPRAAGLLAEHVVSAMVCRFFSPSSHRQVAEGGRASLMPMGEDGRAVQKGEEHRPFKVQKAAVERPSQVQSSAQIQIGEGKTPLHMPTVRPMSSQMHFGDPQMQSWEENWPSQMDTWARNWPSQKQKSGENMSSQMQNGEENHSSQVQMGEDSRASQMLRGDGNCPSQAKMDGVCASQMQSREEAPSSQQTGEGARPCQMQRVEGQKPALVQSWEGGTGRLSHTQWAEETRPPETLRREEHWPSQMHKEVRSMQLAGRVEEEALQSKRPLPAAGVDGGRRPPVDLLKLCYTSSEEEAASDGEALATAAGR</sequence>
<dbReference type="GO" id="GO:0036297">
    <property type="term" value="P:interstrand cross-link repair"/>
    <property type="evidence" value="ECO:0007669"/>
    <property type="project" value="TreeGrafter"/>
</dbReference>
<keyword evidence="9" id="KW-1185">Reference proteome</keyword>
<feature type="compositionally biased region" description="Polar residues" evidence="5">
    <location>
        <begin position="828"/>
        <end position="855"/>
    </location>
</feature>
<feature type="region of interest" description="Disordered" evidence="5">
    <location>
        <begin position="969"/>
        <end position="988"/>
    </location>
</feature>
<dbReference type="InterPro" id="IPR014001">
    <property type="entry name" value="Helicase_ATP-bd"/>
</dbReference>